<evidence type="ECO:0000256" key="1">
    <source>
        <dbReference type="SAM" id="SignalP"/>
    </source>
</evidence>
<feature type="chain" id="PRO_5046297498" evidence="1">
    <location>
        <begin position="20"/>
        <end position="772"/>
    </location>
</feature>
<dbReference type="EMBL" id="CAXJIO010000013">
    <property type="protein sequence ID" value="CAL2103456.1"/>
    <property type="molecule type" value="Genomic_DNA"/>
</dbReference>
<keyword evidence="1" id="KW-0732">Signal</keyword>
<organism evidence="2 3">
    <name type="scientific">Tenacibaculum polynesiense</name>
    <dbReference type="NCBI Taxonomy" id="3137857"/>
    <lineage>
        <taxon>Bacteria</taxon>
        <taxon>Pseudomonadati</taxon>
        <taxon>Bacteroidota</taxon>
        <taxon>Flavobacteriia</taxon>
        <taxon>Flavobacteriales</taxon>
        <taxon>Flavobacteriaceae</taxon>
        <taxon>Tenacibaculum</taxon>
    </lineage>
</organism>
<feature type="signal peptide" evidence="1">
    <location>
        <begin position="1"/>
        <end position="19"/>
    </location>
</feature>
<dbReference type="Proteomes" id="UP001497527">
    <property type="component" value="Unassembled WGS sequence"/>
</dbReference>
<comment type="caution">
    <text evidence="2">The sequence shown here is derived from an EMBL/GenBank/DDBJ whole genome shotgun (WGS) entry which is preliminary data.</text>
</comment>
<evidence type="ECO:0000313" key="3">
    <source>
        <dbReference type="Proteomes" id="UP001497527"/>
    </source>
</evidence>
<proteinExistence type="predicted"/>
<name>A0ABP1EYX3_9FLAO</name>
<evidence type="ECO:0000313" key="2">
    <source>
        <dbReference type="EMBL" id="CAL2103456.1"/>
    </source>
</evidence>
<gene>
    <name evidence="2" type="ORF">T190423A01A_40049</name>
</gene>
<dbReference type="RefSeq" id="WP_348717663.1">
    <property type="nucleotide sequence ID" value="NZ_CAXJIO010000013.1"/>
</dbReference>
<protein>
    <submittedName>
        <fullName evidence="2">Uncharacterized protein</fullName>
    </submittedName>
</protein>
<accession>A0ABP1EYX3</accession>
<reference evidence="2 3" key="1">
    <citation type="submission" date="2024-05" db="EMBL/GenBank/DDBJ databases">
        <authorList>
            <person name="Duchaud E."/>
        </authorList>
    </citation>
    <scope>NUCLEOTIDE SEQUENCE [LARGE SCALE GENOMIC DNA]</scope>
    <source>
        <strain evidence="2">Ena-SAMPLE-TAB-13-05-2024-13:56:06:370-140308</strain>
    </source>
</reference>
<sequence length="772" mass="88813">MKKTLLYLTTLFIFFAAYSQNSSIEKNYSNYFENIREVPFLHLNKTTFVQGEELWFKAYILEQNSNNLSKNTTNLYCSIFKQDGTLKEQKLLRVKNGMAIGDFKIDSTFTDNSYYLKASTNYMKNFKEDQSFIQKITIANYTPSNKASSLKNNLDIQILPEGGHLVSNTINSLGIVLKNENNHGLQFIKGAIIENNEPITYFSTNQLGLAKIKFYMDSNKKYAVQFNLNNTSIVKPLQNIKQNGITLQVNTHHKDWVEFVFSTNDQTLTQLMDQKFYFLVHNTRSYLKRSLLFKKGVKKISYLINKNELNKGTNIITLFSPQNKPIAERVFLNYSKSLFANLSATTQINKDSLTLNILKKAKDSTAYFLSASILPYGTKSYSPSESIISKYLLAPYVNGNIENPNYYFIETDNKKLYNLDVLLLTQGWSRYKWYDIFNSPPKEQYSFDKGITIKGKIHSKTFKAQNLIFLTSNENALYKVHPVSNGSFEINNLYLKDKSEFNLAILNSKNRLKAPKTYISYHPNKINSTLKKLPTFNLSYHVNNNQPILSPLISEEYSLLNEVHIKGKTIMKNIPLLKGGLNGFVTKNLAQKNQTILEFIGSRGFMVNQTPINTSIIRSRGGFIRQSIIADIFLDDISIQSQNFNNLNLIADLTVNDFEEIYISKGQARVYLYSKKDSGNKKRKNSFAKYTLPFGYSVEKEYYQPKYVSTESTTFRDFGTVFWKPNIVINNKSESLKFNHLNQNKVLLVIEGITNEGKLISYKKELTFKEVL</sequence>
<keyword evidence="3" id="KW-1185">Reference proteome</keyword>